<dbReference type="Proteomes" id="UP001642484">
    <property type="component" value="Unassembled WGS sequence"/>
</dbReference>
<dbReference type="InterPro" id="IPR051324">
    <property type="entry name" value="Stress/Tellurium_Resist"/>
</dbReference>
<dbReference type="Gene3D" id="2.60.60.30">
    <property type="entry name" value="sav2460 like domains"/>
    <property type="match status" value="2"/>
</dbReference>
<accession>A0ABP0JT93</accession>
<evidence type="ECO:0000313" key="2">
    <source>
        <dbReference type="EMBL" id="CAK9017373.1"/>
    </source>
</evidence>
<reference evidence="2 3" key="1">
    <citation type="submission" date="2024-02" db="EMBL/GenBank/DDBJ databases">
        <authorList>
            <person name="Chen Y."/>
            <person name="Shah S."/>
            <person name="Dougan E. K."/>
            <person name="Thang M."/>
            <person name="Chan C."/>
        </authorList>
    </citation>
    <scope>NUCLEOTIDE SEQUENCE [LARGE SCALE GENOMIC DNA]</scope>
</reference>
<sequence length="472" mass="52692">MCKQMMQVRLDLLPERVTDIFFVLAATNSRELGRFTQLGFRVVDSDIGATLAVQEEHRSQLTFEAVVIMCAIYKLGDGYWRIGSMNVTCSGSPRDLKAALSKLEQLGFPRKHETSSQEHLVVESVRRYLELSRSAVKVANVDIDGSNTMAIQYAIEVLAKDDADAHPKGEELQQKLSDGLQDAILEEIFKFTNEKVKPDRLRVLPPISKSLNHLFVEVRWEFGEVKRTDNKDHSYLDAALITFAKQSLQEIVDYRGPHGVRIVHNGVVDYNGMWIGPVGTSDAADGAIKYGGLLLDELPRSGKCSFEVHLDRLPPATTDIYVIISSPSGRELSKYSNIVVALVDAWKSHKVSTCLLKSKPASQGVIFCRLSRTNHGWKMGAFRTPTSGGSHNFYPVIESLRKIQSESYPDKFEISLGGHSTRSERRLLPLQQLRAKGEKLQRQLSTGSMSSLITWSPARNPNSRRFGAADTD</sequence>
<name>A0ABP0JT93_9DINO</name>
<organism evidence="2 3">
    <name type="scientific">Durusdinium trenchii</name>
    <dbReference type="NCBI Taxonomy" id="1381693"/>
    <lineage>
        <taxon>Eukaryota</taxon>
        <taxon>Sar</taxon>
        <taxon>Alveolata</taxon>
        <taxon>Dinophyceae</taxon>
        <taxon>Suessiales</taxon>
        <taxon>Symbiodiniaceae</taxon>
        <taxon>Durusdinium</taxon>
    </lineage>
</organism>
<evidence type="ECO:0000256" key="1">
    <source>
        <dbReference type="SAM" id="MobiDB-lite"/>
    </source>
</evidence>
<keyword evidence="3" id="KW-1185">Reference proteome</keyword>
<dbReference type="PANTHER" id="PTHR32097">
    <property type="entry name" value="CAMP-BINDING PROTEIN 1-RELATED"/>
    <property type="match status" value="1"/>
</dbReference>
<protein>
    <recommendedName>
        <fullName evidence="4">TerD domain-containing protein</fullName>
    </recommendedName>
</protein>
<feature type="compositionally biased region" description="Polar residues" evidence="1">
    <location>
        <begin position="451"/>
        <end position="463"/>
    </location>
</feature>
<comment type="caution">
    <text evidence="2">The sequence shown here is derived from an EMBL/GenBank/DDBJ whole genome shotgun (WGS) entry which is preliminary data.</text>
</comment>
<dbReference type="PANTHER" id="PTHR32097:SF17">
    <property type="entry name" value="CAMP-BINDING PROTEIN 1-RELATED"/>
    <property type="match status" value="1"/>
</dbReference>
<dbReference type="EMBL" id="CAXAMN010006358">
    <property type="protein sequence ID" value="CAK9017373.1"/>
    <property type="molecule type" value="Genomic_DNA"/>
</dbReference>
<proteinExistence type="predicted"/>
<feature type="region of interest" description="Disordered" evidence="1">
    <location>
        <begin position="451"/>
        <end position="472"/>
    </location>
</feature>
<evidence type="ECO:0000313" key="3">
    <source>
        <dbReference type="Proteomes" id="UP001642484"/>
    </source>
</evidence>
<gene>
    <name evidence="2" type="ORF">CCMP2556_LOCUS12855</name>
</gene>
<evidence type="ECO:0008006" key="4">
    <source>
        <dbReference type="Google" id="ProtNLM"/>
    </source>
</evidence>